<evidence type="ECO:0000256" key="6">
    <source>
        <dbReference type="ARBA" id="ARBA00022833"/>
    </source>
</evidence>
<keyword evidence="7 10" id="KW-1133">Transmembrane helix</keyword>
<keyword evidence="3" id="KW-0645">Protease</keyword>
<dbReference type="InterPro" id="IPR008915">
    <property type="entry name" value="Peptidase_M50"/>
</dbReference>
<keyword evidence="4 10" id="KW-0812">Transmembrane</keyword>
<dbReference type="EMBL" id="CAFBPU010000059">
    <property type="protein sequence ID" value="CAB5038931.1"/>
    <property type="molecule type" value="Genomic_DNA"/>
</dbReference>
<keyword evidence="6" id="KW-0862">Zinc</keyword>
<dbReference type="GO" id="GO:0004222">
    <property type="term" value="F:metalloendopeptidase activity"/>
    <property type="evidence" value="ECO:0007669"/>
    <property type="project" value="InterPro"/>
</dbReference>
<evidence type="ECO:0000259" key="11">
    <source>
        <dbReference type="Pfam" id="PF02163"/>
    </source>
</evidence>
<dbReference type="InterPro" id="IPR036034">
    <property type="entry name" value="PDZ_sf"/>
</dbReference>
<keyword evidence="8" id="KW-0482">Metalloprotease</keyword>
<feature type="domain" description="Peptidase M50" evidence="11">
    <location>
        <begin position="13"/>
        <end position="393"/>
    </location>
</feature>
<keyword evidence="9 10" id="KW-0472">Membrane</keyword>
<evidence type="ECO:0000256" key="8">
    <source>
        <dbReference type="ARBA" id="ARBA00023049"/>
    </source>
</evidence>
<gene>
    <name evidence="13" type="ORF">UFOPK4150_02095</name>
</gene>
<evidence type="ECO:0000256" key="7">
    <source>
        <dbReference type="ARBA" id="ARBA00022989"/>
    </source>
</evidence>
<evidence type="ECO:0000256" key="3">
    <source>
        <dbReference type="ARBA" id="ARBA00022670"/>
    </source>
</evidence>
<dbReference type="Pfam" id="PF02163">
    <property type="entry name" value="Peptidase_M50"/>
    <property type="match status" value="1"/>
</dbReference>
<feature type="transmembrane region" description="Helical" evidence="10">
    <location>
        <begin position="415"/>
        <end position="436"/>
    </location>
</feature>
<protein>
    <submittedName>
        <fullName evidence="13">Unannotated protein</fullName>
    </submittedName>
</protein>
<evidence type="ECO:0000256" key="4">
    <source>
        <dbReference type="ARBA" id="ARBA00022692"/>
    </source>
</evidence>
<dbReference type="SUPFAM" id="SSF50156">
    <property type="entry name" value="PDZ domain-like"/>
    <property type="match status" value="1"/>
</dbReference>
<sequence>MTLLLEMLGWLIFLLGVGISIGLHEVGHLLPAKKFGVKVTQYMVGFGPTAWSRARGETEYGVKWIPLGGYIRMVGMYPPAPGADPTMLRASSTGRFATLIDDARRQAFEEITPADVDRVFYKLPVRKRIVIMLGGPAMNLVLAFVLFTIVLSVIGTPQVTNTIGRVVACAPTATNLAGSASADGTCAASTPTPASVGGVLVGDTIVRFDGQDISSWDEVQAAIAAAVPGPVAIVVDRGGVQETLTVPLARVDIPVTDDQGQLTGVTAARNFLGVSPAFARQAQSVAVVPGYIWDTSVHAVATIATLPMRVVDLVRQVVTDEPRDPNGIVGPVGVGRITGEVVALADTPVLDKAAFVLGLLAGLNLFLFLFNLVPLLPLDGGHVAGAIWESIKRGWARLRSRPDPGPVDTAKALPLTYAMSIALVLVGGIVLIADLVDPLRLGG</sequence>
<dbReference type="PANTHER" id="PTHR42837">
    <property type="entry name" value="REGULATOR OF SIGMA-E PROTEASE RSEP"/>
    <property type="match status" value="1"/>
</dbReference>
<comment type="cofactor">
    <cofactor evidence="1">
        <name>Zn(2+)</name>
        <dbReference type="ChEBI" id="CHEBI:29105"/>
    </cofactor>
</comment>
<evidence type="ECO:0000256" key="2">
    <source>
        <dbReference type="ARBA" id="ARBA00004141"/>
    </source>
</evidence>
<evidence type="ECO:0000313" key="13">
    <source>
        <dbReference type="EMBL" id="CAB5038931.1"/>
    </source>
</evidence>
<dbReference type="GO" id="GO:0006508">
    <property type="term" value="P:proteolysis"/>
    <property type="evidence" value="ECO:0007669"/>
    <property type="project" value="UniProtKB-KW"/>
</dbReference>
<name>A0A6J7SD38_9ZZZZ</name>
<feature type="transmembrane region" description="Helical" evidence="10">
    <location>
        <begin position="353"/>
        <end position="373"/>
    </location>
</feature>
<dbReference type="AlphaFoldDB" id="A0A6J7SD38"/>
<evidence type="ECO:0000256" key="9">
    <source>
        <dbReference type="ARBA" id="ARBA00023136"/>
    </source>
</evidence>
<evidence type="ECO:0000256" key="5">
    <source>
        <dbReference type="ARBA" id="ARBA00022801"/>
    </source>
</evidence>
<evidence type="ECO:0000256" key="10">
    <source>
        <dbReference type="SAM" id="Phobius"/>
    </source>
</evidence>
<feature type="transmembrane region" description="Helical" evidence="10">
    <location>
        <begin position="7"/>
        <end position="24"/>
    </location>
</feature>
<proteinExistence type="predicted"/>
<evidence type="ECO:0000256" key="1">
    <source>
        <dbReference type="ARBA" id="ARBA00001947"/>
    </source>
</evidence>
<dbReference type="GO" id="GO:0016020">
    <property type="term" value="C:membrane"/>
    <property type="evidence" value="ECO:0007669"/>
    <property type="project" value="UniProtKB-SubCell"/>
</dbReference>
<dbReference type="Pfam" id="PF17820">
    <property type="entry name" value="PDZ_6"/>
    <property type="match status" value="1"/>
</dbReference>
<dbReference type="CDD" id="cd06163">
    <property type="entry name" value="S2P-M50_PDZ_RseP-like"/>
    <property type="match status" value="1"/>
</dbReference>
<organism evidence="13">
    <name type="scientific">freshwater metagenome</name>
    <dbReference type="NCBI Taxonomy" id="449393"/>
    <lineage>
        <taxon>unclassified sequences</taxon>
        <taxon>metagenomes</taxon>
        <taxon>ecological metagenomes</taxon>
    </lineage>
</organism>
<keyword evidence="5" id="KW-0378">Hydrolase</keyword>
<feature type="transmembrane region" description="Helical" evidence="10">
    <location>
        <begin position="129"/>
        <end position="155"/>
    </location>
</feature>
<evidence type="ECO:0000259" key="12">
    <source>
        <dbReference type="Pfam" id="PF17820"/>
    </source>
</evidence>
<comment type="subcellular location">
    <subcellularLocation>
        <location evidence="2">Membrane</location>
        <topology evidence="2">Multi-pass membrane protein</topology>
    </subcellularLocation>
</comment>
<feature type="domain" description="PDZ" evidence="12">
    <location>
        <begin position="192"/>
        <end position="237"/>
    </location>
</feature>
<dbReference type="InterPro" id="IPR004387">
    <property type="entry name" value="Pept_M50_Zn"/>
</dbReference>
<dbReference type="InterPro" id="IPR041489">
    <property type="entry name" value="PDZ_6"/>
</dbReference>
<dbReference type="Gene3D" id="2.30.42.10">
    <property type="match status" value="1"/>
</dbReference>
<accession>A0A6J7SD38</accession>
<dbReference type="PANTHER" id="PTHR42837:SF2">
    <property type="entry name" value="MEMBRANE METALLOPROTEASE ARASP2, CHLOROPLASTIC-RELATED"/>
    <property type="match status" value="1"/>
</dbReference>
<reference evidence="13" key="1">
    <citation type="submission" date="2020-05" db="EMBL/GenBank/DDBJ databases">
        <authorList>
            <person name="Chiriac C."/>
            <person name="Salcher M."/>
            <person name="Ghai R."/>
            <person name="Kavagutti S V."/>
        </authorList>
    </citation>
    <scope>NUCLEOTIDE SEQUENCE</scope>
</reference>